<feature type="compositionally biased region" description="Low complexity" evidence="1">
    <location>
        <begin position="123"/>
        <end position="140"/>
    </location>
</feature>
<keyword evidence="3" id="KW-1185">Reference proteome</keyword>
<comment type="caution">
    <text evidence="2">The sequence shown here is derived from an EMBL/GenBank/DDBJ whole genome shotgun (WGS) entry which is preliminary data.</text>
</comment>
<proteinExistence type="predicted"/>
<dbReference type="OrthoDB" id="6429135at2759"/>
<name>A0A8J8WCD0_CHIOP</name>
<feature type="region of interest" description="Disordered" evidence="1">
    <location>
        <begin position="44"/>
        <end position="84"/>
    </location>
</feature>
<evidence type="ECO:0000313" key="3">
    <source>
        <dbReference type="Proteomes" id="UP000770661"/>
    </source>
</evidence>
<dbReference type="Proteomes" id="UP000770661">
    <property type="component" value="Unassembled WGS sequence"/>
</dbReference>
<dbReference type="EMBL" id="JACEEZ010026147">
    <property type="protein sequence ID" value="KAG0694454.1"/>
    <property type="molecule type" value="Genomic_DNA"/>
</dbReference>
<feature type="region of interest" description="Disordered" evidence="1">
    <location>
        <begin position="110"/>
        <end position="140"/>
    </location>
</feature>
<feature type="compositionally biased region" description="Basic and acidic residues" evidence="1">
    <location>
        <begin position="52"/>
        <end position="63"/>
    </location>
</feature>
<dbReference type="AlphaFoldDB" id="A0A8J8WCD0"/>
<evidence type="ECO:0000256" key="1">
    <source>
        <dbReference type="SAM" id="MobiDB-lite"/>
    </source>
</evidence>
<accession>A0A8J8WCD0</accession>
<feature type="compositionally biased region" description="Acidic residues" evidence="1">
    <location>
        <begin position="64"/>
        <end position="84"/>
    </location>
</feature>
<gene>
    <name evidence="2" type="ORF">GWK47_027234</name>
</gene>
<protein>
    <submittedName>
        <fullName evidence="2">Uncharacterized protein</fullName>
    </submittedName>
</protein>
<reference evidence="2" key="1">
    <citation type="submission" date="2020-07" db="EMBL/GenBank/DDBJ databases">
        <title>The High-quality genome of the commercially important snow crab, Chionoecetes opilio.</title>
        <authorList>
            <person name="Jeong J.-H."/>
            <person name="Ryu S."/>
        </authorList>
    </citation>
    <scope>NUCLEOTIDE SEQUENCE</scope>
    <source>
        <strain evidence="2">MADBK_172401_WGS</strain>
        <tissue evidence="2">Digestive gland</tissue>
    </source>
</reference>
<organism evidence="2 3">
    <name type="scientific">Chionoecetes opilio</name>
    <name type="common">Atlantic snow crab</name>
    <name type="synonym">Cancer opilio</name>
    <dbReference type="NCBI Taxonomy" id="41210"/>
    <lineage>
        <taxon>Eukaryota</taxon>
        <taxon>Metazoa</taxon>
        <taxon>Ecdysozoa</taxon>
        <taxon>Arthropoda</taxon>
        <taxon>Crustacea</taxon>
        <taxon>Multicrustacea</taxon>
        <taxon>Malacostraca</taxon>
        <taxon>Eumalacostraca</taxon>
        <taxon>Eucarida</taxon>
        <taxon>Decapoda</taxon>
        <taxon>Pleocyemata</taxon>
        <taxon>Brachyura</taxon>
        <taxon>Eubrachyura</taxon>
        <taxon>Majoidea</taxon>
        <taxon>Majidae</taxon>
        <taxon>Chionoecetes</taxon>
    </lineage>
</organism>
<evidence type="ECO:0000313" key="2">
    <source>
        <dbReference type="EMBL" id="KAG0694454.1"/>
    </source>
</evidence>
<sequence>MEEVRGALAGQWDLLQNLRYHTLSMKVRLIQLEAQLQNLSKHLDTAAGSEDADTHRLNEKESCGDDGTDGDDAVEDVEEGAEDDIQDLLEAMRNLTQVYSILAASNRQCGRTYAARPGEASPEPRTTTTTPPTGTITSFR</sequence>